<evidence type="ECO:0000313" key="2">
    <source>
        <dbReference type="Proteomes" id="UP000242498"/>
    </source>
</evidence>
<proteinExistence type="predicted"/>
<organism evidence="1 2">
    <name type="scientific">Nitrosomonas ureae</name>
    <dbReference type="NCBI Taxonomy" id="44577"/>
    <lineage>
        <taxon>Bacteria</taxon>
        <taxon>Pseudomonadati</taxon>
        <taxon>Pseudomonadota</taxon>
        <taxon>Betaproteobacteria</taxon>
        <taxon>Nitrosomonadales</taxon>
        <taxon>Nitrosomonadaceae</taxon>
        <taxon>Nitrosomonas</taxon>
    </lineage>
</organism>
<dbReference type="Pfam" id="PF13289">
    <property type="entry name" value="SIR2_2"/>
    <property type="match status" value="1"/>
</dbReference>
<dbReference type="SUPFAM" id="SSF52467">
    <property type="entry name" value="DHS-like NAD/FAD-binding domain"/>
    <property type="match status" value="1"/>
</dbReference>
<dbReference type="Proteomes" id="UP000242498">
    <property type="component" value="Chromosome I"/>
</dbReference>
<dbReference type="OrthoDB" id="4217949at2"/>
<reference evidence="1 2" key="1">
    <citation type="submission" date="2017-08" db="EMBL/GenBank/DDBJ databases">
        <authorList>
            <person name="de Groot N.N."/>
        </authorList>
    </citation>
    <scope>NUCLEOTIDE SEQUENCE [LARGE SCALE GENOMIC DNA]</scope>
    <source>
        <strain evidence="1 2">Nm15</strain>
    </source>
</reference>
<dbReference type="InterPro" id="IPR029035">
    <property type="entry name" value="DHS-like_NAD/FAD-binding_dom"/>
</dbReference>
<protein>
    <submittedName>
        <fullName evidence="1">SIR2-like domain-containing protein</fullName>
    </submittedName>
</protein>
<dbReference type="EMBL" id="LT907782">
    <property type="protein sequence ID" value="SNX59196.1"/>
    <property type="molecule type" value="Genomic_DNA"/>
</dbReference>
<evidence type="ECO:0000313" key="1">
    <source>
        <dbReference type="EMBL" id="SNX59196.1"/>
    </source>
</evidence>
<gene>
    <name evidence="1" type="ORF">SAMN06296273_0635</name>
</gene>
<dbReference type="AlphaFoldDB" id="A0A285BWA8"/>
<accession>A0A285BWA8</accession>
<sequence length="285" mass="32927">MISWPRSLIREVAARRCVFFLGAGVSASSIDDHGVHPKTWKEFLNEAQSLIENTQEKTIVKKMIKEKQYLLALQGIHQFANKSDYKDFLNKNFNNPAYQPSKLHENIYDLDSRIVITTNFDRIYENYCMTIANSDAYKIINYYSRDLVDEIRSDSRLIIKAHGSIDDISNMIFTRSQYHMAKRNHSQFYEIIKAIFLTNTVVFIGCSLTDPDVLLILEEVKISSSSERPHYAIIKKKSMNTLELSDWQNTFNISALEYGPSYENLLTDLNNLLGQVENERSTVIS</sequence>
<dbReference type="Gene3D" id="3.40.50.1220">
    <property type="entry name" value="TPP-binding domain"/>
    <property type="match status" value="1"/>
</dbReference>
<name>A0A285BWA8_9PROT</name>
<dbReference type="RefSeq" id="WP_096291976.1">
    <property type="nucleotide sequence ID" value="NZ_LT907782.1"/>
</dbReference>